<sequence>MPIFRRLSTKAYLAAPPPACFPTLAYSSSLVARVASTTPVGVRPFASPAMDSDEEEEQMFVELMREEMAAAAQDEEHMMILGCLSSITPKLCEFVKKQEACRKDVERAFGVLQQRFAVVRFPAMTWSKDQMWEVMNCCVCLHNMIIENERKHPVPLAEQRAPYEREGPLAQPNHQVPTSWAAFIAMRQEIRDSTMHQQLQDDLVEHIWTLRGNANADAN</sequence>
<dbReference type="Pfam" id="PF04827">
    <property type="entry name" value="Plant_tran"/>
    <property type="match status" value="1"/>
</dbReference>
<dbReference type="AlphaFoldDB" id="A0AAD8S6F6"/>
<name>A0AAD8S6F6_LOLMU</name>
<dbReference type="PANTHER" id="PTHR47150:SF5">
    <property type="entry name" value="OS07G0546750 PROTEIN"/>
    <property type="match status" value="1"/>
</dbReference>
<keyword evidence="2" id="KW-1185">Reference proteome</keyword>
<evidence type="ECO:0000313" key="1">
    <source>
        <dbReference type="EMBL" id="KAK1645613.1"/>
    </source>
</evidence>
<evidence type="ECO:0000313" key="2">
    <source>
        <dbReference type="Proteomes" id="UP001231189"/>
    </source>
</evidence>
<dbReference type="InterPro" id="IPR006912">
    <property type="entry name" value="Harbinger_derived_prot"/>
</dbReference>
<comment type="caution">
    <text evidence="1">The sequence shown here is derived from an EMBL/GenBank/DDBJ whole genome shotgun (WGS) entry which is preliminary data.</text>
</comment>
<dbReference type="EMBL" id="JAUUTY010000004">
    <property type="protein sequence ID" value="KAK1645613.1"/>
    <property type="molecule type" value="Genomic_DNA"/>
</dbReference>
<dbReference type="PANTHER" id="PTHR47150">
    <property type="entry name" value="OS12G0169200 PROTEIN"/>
    <property type="match status" value="1"/>
</dbReference>
<accession>A0AAD8S6F6</accession>
<evidence type="ECO:0008006" key="3">
    <source>
        <dbReference type="Google" id="ProtNLM"/>
    </source>
</evidence>
<dbReference type="Proteomes" id="UP001231189">
    <property type="component" value="Unassembled WGS sequence"/>
</dbReference>
<protein>
    <recommendedName>
        <fullName evidence="3">DDE Tnp4 domain-containing protein</fullName>
    </recommendedName>
</protein>
<organism evidence="1 2">
    <name type="scientific">Lolium multiflorum</name>
    <name type="common">Italian ryegrass</name>
    <name type="synonym">Lolium perenne subsp. multiflorum</name>
    <dbReference type="NCBI Taxonomy" id="4521"/>
    <lineage>
        <taxon>Eukaryota</taxon>
        <taxon>Viridiplantae</taxon>
        <taxon>Streptophyta</taxon>
        <taxon>Embryophyta</taxon>
        <taxon>Tracheophyta</taxon>
        <taxon>Spermatophyta</taxon>
        <taxon>Magnoliopsida</taxon>
        <taxon>Liliopsida</taxon>
        <taxon>Poales</taxon>
        <taxon>Poaceae</taxon>
        <taxon>BOP clade</taxon>
        <taxon>Pooideae</taxon>
        <taxon>Poodae</taxon>
        <taxon>Poeae</taxon>
        <taxon>Poeae Chloroplast Group 2 (Poeae type)</taxon>
        <taxon>Loliodinae</taxon>
        <taxon>Loliinae</taxon>
        <taxon>Lolium</taxon>
    </lineage>
</organism>
<gene>
    <name evidence="1" type="ORF">QYE76_063418</name>
</gene>
<proteinExistence type="predicted"/>
<reference evidence="1" key="1">
    <citation type="submission" date="2023-07" db="EMBL/GenBank/DDBJ databases">
        <title>A chromosome-level genome assembly of Lolium multiflorum.</title>
        <authorList>
            <person name="Chen Y."/>
            <person name="Copetti D."/>
            <person name="Kolliker R."/>
            <person name="Studer B."/>
        </authorList>
    </citation>
    <scope>NUCLEOTIDE SEQUENCE</scope>
    <source>
        <strain evidence="1">02402/16</strain>
        <tissue evidence="1">Leaf</tissue>
    </source>
</reference>